<keyword evidence="3" id="KW-1185">Reference proteome</keyword>
<organism evidence="2 3">
    <name type="scientific">Pseudovirgaria hyperparasitica</name>
    <dbReference type="NCBI Taxonomy" id="470096"/>
    <lineage>
        <taxon>Eukaryota</taxon>
        <taxon>Fungi</taxon>
        <taxon>Dikarya</taxon>
        <taxon>Ascomycota</taxon>
        <taxon>Pezizomycotina</taxon>
        <taxon>Dothideomycetes</taxon>
        <taxon>Dothideomycetes incertae sedis</taxon>
        <taxon>Acrospermales</taxon>
        <taxon>Acrospermaceae</taxon>
        <taxon>Pseudovirgaria</taxon>
    </lineage>
</organism>
<evidence type="ECO:0000256" key="1">
    <source>
        <dbReference type="SAM" id="MobiDB-lite"/>
    </source>
</evidence>
<reference evidence="2" key="1">
    <citation type="journal article" date="2020" name="Stud. Mycol.">
        <title>101 Dothideomycetes genomes: a test case for predicting lifestyles and emergence of pathogens.</title>
        <authorList>
            <person name="Haridas S."/>
            <person name="Albert R."/>
            <person name="Binder M."/>
            <person name="Bloem J."/>
            <person name="Labutti K."/>
            <person name="Salamov A."/>
            <person name="Andreopoulos B."/>
            <person name="Baker S."/>
            <person name="Barry K."/>
            <person name="Bills G."/>
            <person name="Bluhm B."/>
            <person name="Cannon C."/>
            <person name="Castanera R."/>
            <person name="Culley D."/>
            <person name="Daum C."/>
            <person name="Ezra D."/>
            <person name="Gonzalez J."/>
            <person name="Henrissat B."/>
            <person name="Kuo A."/>
            <person name="Liang C."/>
            <person name="Lipzen A."/>
            <person name="Lutzoni F."/>
            <person name="Magnuson J."/>
            <person name="Mondo S."/>
            <person name="Nolan M."/>
            <person name="Ohm R."/>
            <person name="Pangilinan J."/>
            <person name="Park H.-J."/>
            <person name="Ramirez L."/>
            <person name="Alfaro M."/>
            <person name="Sun H."/>
            <person name="Tritt A."/>
            <person name="Yoshinaga Y."/>
            <person name="Zwiers L.-H."/>
            <person name="Turgeon B."/>
            <person name="Goodwin S."/>
            <person name="Spatafora J."/>
            <person name="Crous P."/>
            <person name="Grigoriev I."/>
        </authorList>
    </citation>
    <scope>NUCLEOTIDE SEQUENCE</scope>
    <source>
        <strain evidence="2">CBS 121739</strain>
    </source>
</reference>
<name>A0A6A6WDK7_9PEZI</name>
<accession>A0A6A6WDK7</accession>
<feature type="compositionally biased region" description="Polar residues" evidence="1">
    <location>
        <begin position="75"/>
        <end position="85"/>
    </location>
</feature>
<protein>
    <submittedName>
        <fullName evidence="2">Uncharacterized protein</fullName>
    </submittedName>
</protein>
<evidence type="ECO:0000313" key="3">
    <source>
        <dbReference type="Proteomes" id="UP000799437"/>
    </source>
</evidence>
<dbReference type="OrthoDB" id="5389734at2759"/>
<feature type="region of interest" description="Disordered" evidence="1">
    <location>
        <begin position="73"/>
        <end position="92"/>
    </location>
</feature>
<dbReference type="Proteomes" id="UP000799437">
    <property type="component" value="Unassembled WGS sequence"/>
</dbReference>
<sequence length="396" mass="44644">MAMPMSILTLSDRHSSDPSNFTPHVGGPLPSMKLSKPTGKIPVHELAIRSRSNLATAPVLCPIQNVENGALHSVPNANKASSGSDANRDKPYYSDEKIYVETSRVPSHFPTHPLIELQGPFEESMLDAGKKEDCSNYRETNPDKFKGRSRRSLILNQKGGAGNVSYNAQWTSDSESKHHPIMKIMSQVIFGVHLLCQSIAQSVPEVSNILSGFVQELDSFLERVNGDFDQSLKEVSDLYRNLALPLQHVAVFDNLLTDRKYRTQTLEGNIRIDALIKAYSQMMTDYTADLAKLQEANLVFSTYLERIGAEWTRDSREQWDIYVAMRKNTGIWENNVKILQEKARKLGKMLQRCALCVNEFEKRCAAAARRTMVCLIFHYRAITSICLIFNLVYAKP</sequence>
<dbReference type="AlphaFoldDB" id="A0A6A6WDK7"/>
<dbReference type="GeneID" id="54481131"/>
<dbReference type="EMBL" id="ML996567">
    <property type="protein sequence ID" value="KAF2760793.1"/>
    <property type="molecule type" value="Genomic_DNA"/>
</dbReference>
<proteinExistence type="predicted"/>
<gene>
    <name evidence="2" type="ORF">EJ05DRAFT_242811</name>
</gene>
<evidence type="ECO:0000313" key="2">
    <source>
        <dbReference type="EMBL" id="KAF2760793.1"/>
    </source>
</evidence>
<feature type="region of interest" description="Disordered" evidence="1">
    <location>
        <begin position="1"/>
        <end position="37"/>
    </location>
</feature>
<dbReference type="RefSeq" id="XP_033603244.1">
    <property type="nucleotide sequence ID" value="XM_033740077.1"/>
</dbReference>